<keyword evidence="2" id="KW-0805">Transcription regulation</keyword>
<dbReference type="GO" id="GO:0003677">
    <property type="term" value="F:DNA binding"/>
    <property type="evidence" value="ECO:0007669"/>
    <property type="project" value="UniProtKB-UniRule"/>
</dbReference>
<evidence type="ECO:0000256" key="4">
    <source>
        <dbReference type="ARBA" id="ARBA00023163"/>
    </source>
</evidence>
<keyword evidence="4" id="KW-0804">Transcription</keyword>
<dbReference type="SUPFAM" id="SSF48498">
    <property type="entry name" value="Tetracyclin repressor-like, C-terminal domain"/>
    <property type="match status" value="1"/>
</dbReference>
<comment type="caution">
    <text evidence="7">The sequence shown here is derived from an EMBL/GenBank/DDBJ whole genome shotgun (WGS) entry which is preliminary data.</text>
</comment>
<gene>
    <name evidence="7" type="ORF">C3744_22090</name>
</gene>
<dbReference type="PANTHER" id="PTHR43479">
    <property type="entry name" value="ACREF/ENVCD OPERON REPRESSOR-RELATED"/>
    <property type="match status" value="1"/>
</dbReference>
<evidence type="ECO:0000256" key="1">
    <source>
        <dbReference type="ARBA" id="ARBA00022491"/>
    </source>
</evidence>
<keyword evidence="1" id="KW-0678">Repressor</keyword>
<dbReference type="PROSITE" id="PS50977">
    <property type="entry name" value="HTH_TETR_2"/>
    <property type="match status" value="1"/>
</dbReference>
<dbReference type="RefSeq" id="WP_116077078.1">
    <property type="nucleotide sequence ID" value="NZ_CP187630.1"/>
</dbReference>
<dbReference type="SUPFAM" id="SSF46689">
    <property type="entry name" value="Homeodomain-like"/>
    <property type="match status" value="1"/>
</dbReference>
<dbReference type="InterPro" id="IPR001647">
    <property type="entry name" value="HTH_TetR"/>
</dbReference>
<evidence type="ECO:0000256" key="2">
    <source>
        <dbReference type="ARBA" id="ARBA00023015"/>
    </source>
</evidence>
<organism evidence="7 8">
    <name type="scientific">Priestia megaterium</name>
    <name type="common">Bacillus megaterium</name>
    <dbReference type="NCBI Taxonomy" id="1404"/>
    <lineage>
        <taxon>Bacteria</taxon>
        <taxon>Bacillati</taxon>
        <taxon>Bacillota</taxon>
        <taxon>Bacilli</taxon>
        <taxon>Bacillales</taxon>
        <taxon>Bacillaceae</taxon>
        <taxon>Priestia</taxon>
    </lineage>
</organism>
<dbReference type="InterPro" id="IPR036271">
    <property type="entry name" value="Tet_transcr_reg_TetR-rel_C_sf"/>
</dbReference>
<feature type="domain" description="HTH tetR-type" evidence="6">
    <location>
        <begin position="1"/>
        <end position="58"/>
    </location>
</feature>
<proteinExistence type="predicted"/>
<dbReference type="Gene3D" id="1.10.10.60">
    <property type="entry name" value="Homeodomain-like"/>
    <property type="match status" value="1"/>
</dbReference>
<accession>A0A3D8WWT5</accession>
<dbReference type="PRINTS" id="PR00455">
    <property type="entry name" value="HTHTETR"/>
</dbReference>
<evidence type="ECO:0000259" key="6">
    <source>
        <dbReference type="PROSITE" id="PS50977"/>
    </source>
</evidence>
<name>A0A3D8WWT5_PRIMG</name>
<evidence type="ECO:0000313" key="7">
    <source>
        <dbReference type="EMBL" id="RDZ11064.1"/>
    </source>
</evidence>
<dbReference type="Gene3D" id="1.10.357.10">
    <property type="entry name" value="Tetracycline Repressor, domain 2"/>
    <property type="match status" value="1"/>
</dbReference>
<dbReference type="AlphaFoldDB" id="A0A3D8WWT5"/>
<dbReference type="Pfam" id="PF14514">
    <property type="entry name" value="TetR_C_9"/>
    <property type="match status" value="1"/>
</dbReference>
<sequence>MKERITNEAIFLIQQKGFSFTISDLAKNLETSKRTIYQHFYSKDAIIDSIIENLILQITNKEKEIFHNESLNLLEKITQVLICVPEEFNTMDIRLLVDLKRLYNNQWIKIDEFLKQEWGLVVKLMEEGIETGVIREINLQLFIELYLGAINQIYQPSFSLKTNLTMSEILKSVIDILLNGISIKK</sequence>
<dbReference type="InterPro" id="IPR011075">
    <property type="entry name" value="TetR_C"/>
</dbReference>
<dbReference type="Proteomes" id="UP000256519">
    <property type="component" value="Unassembled WGS sequence"/>
</dbReference>
<reference evidence="7 8" key="1">
    <citation type="journal article" date="2018" name="Appl. Environ. Microbiol.">
        <title>Antimicrobial susceptibility testing and tentative epidemiological cut-off values of five Bacillus species relevant for use as animal feed additives or for plant protection.</title>
        <authorList>
            <person name="Agerso Y."/>
            <person name="Stuer-Lauridsen B."/>
            <person name="Bjerre K."/>
            <person name="Jensen M.G."/>
            <person name="Johansen E."/>
            <person name="Bennedsen M."/>
            <person name="Brockmann E."/>
            <person name="Nielsen B."/>
        </authorList>
    </citation>
    <scope>NUCLEOTIDE SEQUENCE [LARGE SCALE GENOMIC DNA]</scope>
    <source>
        <strain evidence="7 8">CHCC20162</strain>
    </source>
</reference>
<keyword evidence="3 5" id="KW-0238">DNA-binding</keyword>
<protein>
    <submittedName>
        <fullName evidence="7">TetR family transcriptional regulator</fullName>
    </submittedName>
</protein>
<evidence type="ECO:0000313" key="8">
    <source>
        <dbReference type="Proteomes" id="UP000256519"/>
    </source>
</evidence>
<feature type="DNA-binding region" description="H-T-H motif" evidence="5">
    <location>
        <begin position="21"/>
        <end position="40"/>
    </location>
</feature>
<dbReference type="Pfam" id="PF00440">
    <property type="entry name" value="TetR_N"/>
    <property type="match status" value="1"/>
</dbReference>
<dbReference type="EMBL" id="PQWM01000029">
    <property type="protein sequence ID" value="RDZ11064.1"/>
    <property type="molecule type" value="Genomic_DNA"/>
</dbReference>
<evidence type="ECO:0000256" key="3">
    <source>
        <dbReference type="ARBA" id="ARBA00023125"/>
    </source>
</evidence>
<dbReference type="InterPro" id="IPR009057">
    <property type="entry name" value="Homeodomain-like_sf"/>
</dbReference>
<evidence type="ECO:0000256" key="5">
    <source>
        <dbReference type="PROSITE-ProRule" id="PRU00335"/>
    </source>
</evidence>
<dbReference type="InterPro" id="IPR050624">
    <property type="entry name" value="HTH-type_Tx_Regulator"/>
</dbReference>
<dbReference type="PANTHER" id="PTHR43479:SF11">
    <property type="entry name" value="ACREF_ENVCD OPERON REPRESSOR-RELATED"/>
    <property type="match status" value="1"/>
</dbReference>